<name>A0A927YMU8_9FIRM</name>
<dbReference type="EMBL" id="SVER01000013">
    <property type="protein sequence ID" value="MBE5919472.1"/>
    <property type="molecule type" value="Genomic_DNA"/>
</dbReference>
<dbReference type="PANTHER" id="PTHR42895:SF2">
    <property type="entry name" value="IRON-SULFUR CLUSTER PROTEIN"/>
    <property type="match status" value="1"/>
</dbReference>
<dbReference type="InterPro" id="IPR001041">
    <property type="entry name" value="2Fe-2S_ferredoxin-type"/>
</dbReference>
<dbReference type="Gene3D" id="3.10.20.30">
    <property type="match status" value="1"/>
</dbReference>
<reference evidence="2" key="1">
    <citation type="submission" date="2019-04" db="EMBL/GenBank/DDBJ databases">
        <title>Evolution of Biomass-Degrading Anaerobic Consortia Revealed by Metagenomics.</title>
        <authorList>
            <person name="Peng X."/>
        </authorList>
    </citation>
    <scope>NUCLEOTIDE SEQUENCE</scope>
    <source>
        <strain evidence="2">SIG311</strain>
    </source>
</reference>
<gene>
    <name evidence="2" type="ORF">E7272_06450</name>
</gene>
<sequence>MTEAMEIKIVIEGANPQKEYVLMSDEPISFVEAMNQLGLSFYRPCGGIGKCLSCVIKFVYGMPPMTSYDERALDFSEMRAGYRLGCKCTITRDCKIEVPSSLASEITSVLIDEVAEDENLEKENIGIAVDIGTTTIATAIIDLATGKILRQRNCTNSQLKYGADVMSRVKAAMDGHGEDLQNAVRNDLIKMGKELLGPDFLMHKIVFSGNSIMTHLFLGMVVDGFAKYPFVPYTLDSVRFVKDRRDIFFMPGISAFVGGDIVSGLYYLKDRGTYLLVDLGTNAELVLYDGKTYYCTSASAGPALEGASLSCGVAAVRGAINHLSINHGKCSYTTIGGEAPIGLCGSGVIDLIHELRRNNIIDDGGLLIYEYSATGYPVAENVVIKAEDIQQVLLAKAAIYSAITLLIKEAGIKMDDIDHLFVSGGLGATIGVWSAAGIGIFPSELLPKFEAVGNTSLLGAKKFVMEGDEEALQEIKDHAKVVILNEKPEFQEVFLESLRL</sequence>
<dbReference type="InterPro" id="IPR041414">
    <property type="entry name" value="Raco-like_middle"/>
</dbReference>
<dbReference type="Pfam" id="PF17651">
    <property type="entry name" value="Raco_middle"/>
    <property type="match status" value="1"/>
</dbReference>
<comment type="caution">
    <text evidence="2">The sequence shown here is derived from an EMBL/GenBank/DDBJ whole genome shotgun (WGS) entry which is preliminary data.</text>
</comment>
<evidence type="ECO:0000259" key="1">
    <source>
        <dbReference type="PROSITE" id="PS51085"/>
    </source>
</evidence>
<protein>
    <submittedName>
        <fullName evidence="2">DUF4445 domain-containing protein</fullName>
    </submittedName>
</protein>
<dbReference type="PANTHER" id="PTHR42895">
    <property type="entry name" value="IRON-SULFUR CLUSTER-BINDING PROTEIN-RELATED"/>
    <property type="match status" value="1"/>
</dbReference>
<evidence type="ECO:0000313" key="2">
    <source>
        <dbReference type="EMBL" id="MBE5919472.1"/>
    </source>
</evidence>
<dbReference type="Gene3D" id="3.30.420.480">
    <property type="entry name" value="Domain of unknown function (DUF4445)"/>
    <property type="match status" value="1"/>
</dbReference>
<organism evidence="2 3">
    <name type="scientific">Pseudobutyrivibrio ruminis</name>
    <dbReference type="NCBI Taxonomy" id="46206"/>
    <lineage>
        <taxon>Bacteria</taxon>
        <taxon>Bacillati</taxon>
        <taxon>Bacillota</taxon>
        <taxon>Clostridia</taxon>
        <taxon>Lachnospirales</taxon>
        <taxon>Lachnospiraceae</taxon>
        <taxon>Pseudobutyrivibrio</taxon>
    </lineage>
</organism>
<dbReference type="CDD" id="cd00207">
    <property type="entry name" value="fer2"/>
    <property type="match status" value="1"/>
</dbReference>
<dbReference type="GO" id="GO:0051536">
    <property type="term" value="F:iron-sulfur cluster binding"/>
    <property type="evidence" value="ECO:0007669"/>
    <property type="project" value="InterPro"/>
</dbReference>
<dbReference type="Proteomes" id="UP000766246">
    <property type="component" value="Unassembled WGS sequence"/>
</dbReference>
<dbReference type="InterPro" id="IPR042259">
    <property type="entry name" value="Raco-like_middle_sf"/>
</dbReference>
<evidence type="ECO:0000313" key="3">
    <source>
        <dbReference type="Proteomes" id="UP000766246"/>
    </source>
</evidence>
<dbReference type="SUPFAM" id="SSF54292">
    <property type="entry name" value="2Fe-2S ferredoxin-like"/>
    <property type="match status" value="1"/>
</dbReference>
<proteinExistence type="predicted"/>
<dbReference type="Pfam" id="PF14574">
    <property type="entry name" value="RACo_C_ter"/>
    <property type="match status" value="1"/>
</dbReference>
<dbReference type="InterPro" id="IPR027980">
    <property type="entry name" value="RACo_C"/>
</dbReference>
<dbReference type="AlphaFoldDB" id="A0A927YMU8"/>
<dbReference type="InterPro" id="IPR036010">
    <property type="entry name" value="2Fe-2S_ferredoxin-like_sf"/>
</dbReference>
<dbReference type="InterPro" id="IPR052911">
    <property type="entry name" value="Corrinoid_activation_enz"/>
</dbReference>
<dbReference type="PROSITE" id="PS51085">
    <property type="entry name" value="2FE2S_FER_2"/>
    <property type="match status" value="1"/>
</dbReference>
<accession>A0A927YMU8</accession>
<dbReference type="InterPro" id="IPR012675">
    <property type="entry name" value="Beta-grasp_dom_sf"/>
</dbReference>
<feature type="domain" description="2Fe-2S ferredoxin-type" evidence="1">
    <location>
        <begin position="5"/>
        <end position="102"/>
    </location>
</feature>